<evidence type="ECO:0000313" key="4">
    <source>
        <dbReference type="Proteomes" id="UP000249794"/>
    </source>
</evidence>
<keyword evidence="1" id="KW-0560">Oxidoreductase</keyword>
<feature type="compositionally biased region" description="Polar residues" evidence="2">
    <location>
        <begin position="417"/>
        <end position="432"/>
    </location>
</feature>
<dbReference type="GO" id="GO:0050660">
    <property type="term" value="F:flavin adenine dinucleotide binding"/>
    <property type="evidence" value="ECO:0007669"/>
    <property type="project" value="TreeGrafter"/>
</dbReference>
<reference evidence="3 4" key="2">
    <citation type="submission" date="2018-06" db="EMBL/GenBank/DDBJ databases">
        <title>Metagenomic assembly of (sub)arctic Cyanobacteria and their associated microbiome from non-axenic cultures.</title>
        <authorList>
            <person name="Baurain D."/>
        </authorList>
    </citation>
    <scope>NUCLEOTIDE SEQUENCE [LARGE SCALE GENOMIC DNA]</scope>
    <source>
        <strain evidence="3">ULC027bin1</strain>
    </source>
</reference>
<dbReference type="InterPro" id="IPR024000">
    <property type="entry name" value="CHP04046_FMN-dependent"/>
</dbReference>
<dbReference type="PRINTS" id="PR00411">
    <property type="entry name" value="PNDRDTASEI"/>
</dbReference>
<dbReference type="GO" id="GO:0004497">
    <property type="term" value="F:monooxygenase activity"/>
    <property type="evidence" value="ECO:0007669"/>
    <property type="project" value="TreeGrafter"/>
</dbReference>
<dbReference type="Pfam" id="PF13738">
    <property type="entry name" value="Pyr_redox_3"/>
    <property type="match status" value="1"/>
</dbReference>
<dbReference type="Gene3D" id="3.50.50.60">
    <property type="entry name" value="FAD/NAD(P)-binding domain"/>
    <property type="match status" value="1"/>
</dbReference>
<dbReference type="PRINTS" id="PR00368">
    <property type="entry name" value="FADPNR"/>
</dbReference>
<dbReference type="PANTHER" id="PTHR43539:SF78">
    <property type="entry name" value="FLAVIN-CONTAINING MONOOXYGENASE"/>
    <property type="match status" value="1"/>
</dbReference>
<sequence length="438" mass="48702">MTDSHYQVVIIGGGQAGLSVGYCLKQLGIEHIIFEKRSIAYSWQAKRWDSFCLVTPNWQCALPGYSYAGSDPHGFMPRDEIVQYVQDYAKSFQANIHEGVSVERLQKDPTTAIFTVMTSIGDFTADQVVVATGGYHQPKIPSTCAQLPSDILQLHASEYKNSESLPDQAVLVVGTGQSGCQIAEDLHLAGKQVHLCVGGAPRSPRAYRGKDVVAWLDELGYYDLPIDEHPQKETVRTKTNHYVTGRGGGREIDLRQFATEGMQLYGKLKNIQGAQLELQDDLAHNLDQADAVAESIKRTIDAYIEKNQIEAPTEPPYQPVWQPENTPRSLDLRRANIGSIIWATGYHMDFRWIEIPPFNSRDYPEHNRGITPTAGLYFIGLPWLYTWGSGRFSGVARDAEYVTHHIADQLAQDTAHNPASRLTASPGASPQKQPVYGF</sequence>
<name>A0A2W4ZBY9_9CYAN</name>
<comment type="caution">
    <text evidence="3">The sequence shown here is derived from an EMBL/GenBank/DDBJ whole genome shotgun (WGS) entry which is preliminary data.</text>
</comment>
<protein>
    <submittedName>
        <fullName evidence="3">MSMEG_0569 family flavin-dependent oxidoreductase</fullName>
    </submittedName>
</protein>
<dbReference type="AlphaFoldDB" id="A0A2W4ZBY9"/>
<dbReference type="PANTHER" id="PTHR43539">
    <property type="entry name" value="FLAVIN-BINDING MONOOXYGENASE-LIKE PROTEIN (AFU_ORTHOLOGUE AFUA_4G09220)"/>
    <property type="match status" value="1"/>
</dbReference>
<feature type="region of interest" description="Disordered" evidence="2">
    <location>
        <begin position="417"/>
        <end position="438"/>
    </location>
</feature>
<dbReference type="InterPro" id="IPR036188">
    <property type="entry name" value="FAD/NAD-bd_sf"/>
</dbReference>
<gene>
    <name evidence="3" type="ORF">DCF15_10000</name>
</gene>
<accession>A0A2W4ZBY9</accession>
<evidence type="ECO:0000256" key="1">
    <source>
        <dbReference type="ARBA" id="ARBA00023002"/>
    </source>
</evidence>
<organism evidence="3 4">
    <name type="scientific">Phormidesmis priestleyi</name>
    <dbReference type="NCBI Taxonomy" id="268141"/>
    <lineage>
        <taxon>Bacteria</taxon>
        <taxon>Bacillati</taxon>
        <taxon>Cyanobacteriota</taxon>
        <taxon>Cyanophyceae</taxon>
        <taxon>Leptolyngbyales</taxon>
        <taxon>Leptolyngbyaceae</taxon>
        <taxon>Phormidesmis</taxon>
    </lineage>
</organism>
<dbReference type="SUPFAM" id="SSF51905">
    <property type="entry name" value="FAD/NAD(P)-binding domain"/>
    <property type="match status" value="1"/>
</dbReference>
<proteinExistence type="predicted"/>
<evidence type="ECO:0000313" key="3">
    <source>
        <dbReference type="EMBL" id="PZO55725.1"/>
    </source>
</evidence>
<dbReference type="NCBIfam" id="TIGR04046">
    <property type="entry name" value="MSMEG_0569_nitr"/>
    <property type="match status" value="1"/>
</dbReference>
<dbReference type="Proteomes" id="UP000249794">
    <property type="component" value="Unassembled WGS sequence"/>
</dbReference>
<reference evidence="4" key="1">
    <citation type="submission" date="2018-04" db="EMBL/GenBank/DDBJ databases">
        <authorList>
            <person name="Cornet L."/>
        </authorList>
    </citation>
    <scope>NUCLEOTIDE SEQUENCE [LARGE SCALE GENOMIC DNA]</scope>
</reference>
<evidence type="ECO:0000256" key="2">
    <source>
        <dbReference type="SAM" id="MobiDB-lite"/>
    </source>
</evidence>
<dbReference type="EMBL" id="QBMP01000088">
    <property type="protein sequence ID" value="PZO55725.1"/>
    <property type="molecule type" value="Genomic_DNA"/>
</dbReference>
<dbReference type="InterPro" id="IPR050982">
    <property type="entry name" value="Auxin_biosynth/cation_transpt"/>
</dbReference>